<accession>A0A2V1HMC1</accession>
<sequence length="94" mass="10634">MPRLTEVKYDQTSPFHPFARQVGDGEWIVQPPESKSPAGLIRVRLAADGGLDFAVYPWHDDAPDSTPFEGSHPTLFHAVSWLRWYLQNPHDHAA</sequence>
<dbReference type="RefSeq" id="WP_116757590.1">
    <property type="nucleotide sequence ID" value="NZ_JBHUEX010000001.1"/>
</dbReference>
<evidence type="ECO:0000313" key="2">
    <source>
        <dbReference type="Proteomes" id="UP000244893"/>
    </source>
</evidence>
<dbReference type="EMBL" id="QEOP01000003">
    <property type="protein sequence ID" value="PVZ93605.1"/>
    <property type="molecule type" value="Genomic_DNA"/>
</dbReference>
<dbReference type="Proteomes" id="UP000244893">
    <property type="component" value="Unassembled WGS sequence"/>
</dbReference>
<evidence type="ECO:0000313" key="1">
    <source>
        <dbReference type="EMBL" id="PVZ93605.1"/>
    </source>
</evidence>
<organism evidence="1 2">
    <name type="scientific">Amnibacterium flavum</name>
    <dbReference type="NCBI Taxonomy" id="2173173"/>
    <lineage>
        <taxon>Bacteria</taxon>
        <taxon>Bacillati</taxon>
        <taxon>Actinomycetota</taxon>
        <taxon>Actinomycetes</taxon>
        <taxon>Micrococcales</taxon>
        <taxon>Microbacteriaceae</taxon>
        <taxon>Amnibacterium</taxon>
    </lineage>
</organism>
<comment type="caution">
    <text evidence="1">The sequence shown here is derived from an EMBL/GenBank/DDBJ whole genome shotgun (WGS) entry which is preliminary data.</text>
</comment>
<name>A0A2V1HMC1_9MICO</name>
<proteinExistence type="predicted"/>
<protein>
    <submittedName>
        <fullName evidence="1">Uncharacterized protein</fullName>
    </submittedName>
</protein>
<keyword evidence="2" id="KW-1185">Reference proteome</keyword>
<dbReference type="AlphaFoldDB" id="A0A2V1HMC1"/>
<reference evidence="1 2" key="1">
    <citation type="submission" date="2018-05" db="EMBL/GenBank/DDBJ databases">
        <title>Amnibacterium sp. M8JJ-5, whole genome shotgun sequence.</title>
        <authorList>
            <person name="Tuo L."/>
        </authorList>
    </citation>
    <scope>NUCLEOTIDE SEQUENCE [LARGE SCALE GENOMIC DNA]</scope>
    <source>
        <strain evidence="1 2">M8JJ-5</strain>
    </source>
</reference>
<gene>
    <name evidence="1" type="ORF">DDQ50_14955</name>
</gene>
<dbReference type="OrthoDB" id="9922531at2"/>